<evidence type="ECO:0000313" key="2">
    <source>
        <dbReference type="EMBL" id="SFE34709.1"/>
    </source>
</evidence>
<dbReference type="AlphaFoldDB" id="A0A1I1ZSN0"/>
<dbReference type="RefSeq" id="WP_090086996.1">
    <property type="nucleotide sequence ID" value="NZ_FOMR01000013.1"/>
</dbReference>
<protein>
    <submittedName>
        <fullName evidence="2">Uncharacterized protein</fullName>
    </submittedName>
</protein>
<organism evidence="2 3">
    <name type="scientific">Lentibacillus persicus</name>
    <dbReference type="NCBI Taxonomy" id="640948"/>
    <lineage>
        <taxon>Bacteria</taxon>
        <taxon>Bacillati</taxon>
        <taxon>Bacillota</taxon>
        <taxon>Bacilli</taxon>
        <taxon>Bacillales</taxon>
        <taxon>Bacillaceae</taxon>
        <taxon>Lentibacillus</taxon>
    </lineage>
</organism>
<evidence type="ECO:0000313" key="3">
    <source>
        <dbReference type="Proteomes" id="UP000199474"/>
    </source>
</evidence>
<feature type="transmembrane region" description="Helical" evidence="1">
    <location>
        <begin position="33"/>
        <end position="50"/>
    </location>
</feature>
<reference evidence="3" key="1">
    <citation type="submission" date="2016-10" db="EMBL/GenBank/DDBJ databases">
        <authorList>
            <person name="Varghese N."/>
            <person name="Submissions S."/>
        </authorList>
    </citation>
    <scope>NUCLEOTIDE SEQUENCE [LARGE SCALE GENOMIC DNA]</scope>
    <source>
        <strain evidence="3">DSM 22530</strain>
    </source>
</reference>
<accession>A0A1I1ZSN0</accession>
<dbReference type="Proteomes" id="UP000199474">
    <property type="component" value="Unassembled WGS sequence"/>
</dbReference>
<evidence type="ECO:0000256" key="1">
    <source>
        <dbReference type="SAM" id="Phobius"/>
    </source>
</evidence>
<keyword evidence="1" id="KW-0812">Transmembrane</keyword>
<gene>
    <name evidence="2" type="ORF">SAMN05216238_11354</name>
</gene>
<name>A0A1I1ZSN0_9BACI</name>
<sequence length="59" mass="6637">MKRYLTAIFIGISAVVLIIGLGVDLYWSGIAAWGITVICLIFAVYFTKYIPNDENDEKH</sequence>
<keyword evidence="1" id="KW-0472">Membrane</keyword>
<feature type="transmembrane region" description="Helical" evidence="1">
    <location>
        <begin position="7"/>
        <end position="27"/>
    </location>
</feature>
<keyword evidence="1" id="KW-1133">Transmembrane helix</keyword>
<proteinExistence type="predicted"/>
<dbReference type="EMBL" id="FOMR01000013">
    <property type="protein sequence ID" value="SFE34709.1"/>
    <property type="molecule type" value="Genomic_DNA"/>
</dbReference>
<dbReference type="OrthoDB" id="2705056at2"/>
<dbReference type="STRING" id="640948.SAMN05216238_11354"/>
<keyword evidence="3" id="KW-1185">Reference proteome</keyword>